<keyword evidence="6" id="KW-1185">Reference proteome</keyword>
<feature type="domain" description="PELOTA RNA-binding" evidence="3">
    <location>
        <begin position="751"/>
        <end position="830"/>
    </location>
</feature>
<reference evidence="6" key="1">
    <citation type="submission" date="2016-10" db="EMBL/GenBank/DDBJ databases">
        <authorList>
            <person name="Varghese N."/>
            <person name="Submissions S."/>
        </authorList>
    </citation>
    <scope>NUCLEOTIDE SEQUENCE [LARGE SCALE GENOMIC DNA]</scope>
    <source>
        <strain evidence="6">DSM 13327</strain>
    </source>
</reference>
<dbReference type="EMBL" id="FOTS01000011">
    <property type="protein sequence ID" value="SFL63587.1"/>
    <property type="molecule type" value="Genomic_DNA"/>
</dbReference>
<dbReference type="Pfam" id="PF15609">
    <property type="entry name" value="PRTase_2"/>
    <property type="match status" value="1"/>
</dbReference>
<dbReference type="Gene3D" id="3.40.50.2020">
    <property type="match status" value="1"/>
</dbReference>
<dbReference type="Proteomes" id="UP000199520">
    <property type="component" value="Unassembled WGS sequence"/>
</dbReference>
<dbReference type="InterPro" id="IPR029057">
    <property type="entry name" value="PRTase-like"/>
</dbReference>
<dbReference type="STRING" id="1123291.SAMN04490355_1011123"/>
<feature type="domain" description="Orotate phosphoribosyltransferase-like" evidence="4">
    <location>
        <begin position="40"/>
        <end position="261"/>
    </location>
</feature>
<dbReference type="InterPro" id="IPR028157">
    <property type="entry name" value="PELOTA_dom"/>
</dbReference>
<gene>
    <name evidence="5" type="ORF">SAMN04490355_1011123</name>
</gene>
<feature type="domain" description="TRSP" evidence="2">
    <location>
        <begin position="321"/>
        <end position="446"/>
    </location>
</feature>
<evidence type="ECO:0000313" key="5">
    <source>
        <dbReference type="EMBL" id="SFL63587.1"/>
    </source>
</evidence>
<dbReference type="InterPro" id="IPR041688">
    <property type="entry name" value="PRTase_2"/>
</dbReference>
<evidence type="ECO:0000259" key="4">
    <source>
        <dbReference type="Pfam" id="PF15609"/>
    </source>
</evidence>
<evidence type="ECO:0000259" key="1">
    <source>
        <dbReference type="Pfam" id="PF11202"/>
    </source>
</evidence>
<organism evidence="5 6">
    <name type="scientific">Pelosinus propionicus DSM 13327</name>
    <dbReference type="NCBI Taxonomy" id="1123291"/>
    <lineage>
        <taxon>Bacteria</taxon>
        <taxon>Bacillati</taxon>
        <taxon>Bacillota</taxon>
        <taxon>Negativicutes</taxon>
        <taxon>Selenomonadales</taxon>
        <taxon>Sporomusaceae</taxon>
        <taxon>Pelosinus</taxon>
    </lineage>
</organism>
<evidence type="ECO:0000259" key="2">
    <source>
        <dbReference type="Pfam" id="PF12500"/>
    </source>
</evidence>
<dbReference type="OrthoDB" id="1663315at2"/>
<dbReference type="InterPro" id="IPR000836">
    <property type="entry name" value="PRTase_dom"/>
</dbReference>
<dbReference type="SUPFAM" id="SSF53271">
    <property type="entry name" value="PRTase-like"/>
    <property type="match status" value="1"/>
</dbReference>
<feature type="domain" description="Cysteine protease StiP N-terminal" evidence="1">
    <location>
        <begin position="476"/>
        <end position="724"/>
    </location>
</feature>
<proteinExistence type="predicted"/>
<dbReference type="InterPro" id="IPR022537">
    <property type="entry name" value="TRSP_dom"/>
</dbReference>
<dbReference type="Pfam" id="PF12500">
    <property type="entry name" value="TRSP"/>
    <property type="match status" value="1"/>
</dbReference>
<dbReference type="Pfam" id="PF15608">
    <property type="entry name" value="PELOTA_1"/>
    <property type="match status" value="1"/>
</dbReference>
<accession>A0A1I4JBF6</accession>
<dbReference type="RefSeq" id="WP_090934970.1">
    <property type="nucleotide sequence ID" value="NZ_FOTS01000011.1"/>
</dbReference>
<protein>
    <submittedName>
        <fullName evidence="5">PELOTA RNA binding domain-containing protein</fullName>
    </submittedName>
</protein>
<dbReference type="CDD" id="cd06223">
    <property type="entry name" value="PRTases_typeI"/>
    <property type="match status" value="1"/>
</dbReference>
<name>A0A1I4JBF6_9FIRM</name>
<evidence type="ECO:0000313" key="6">
    <source>
        <dbReference type="Proteomes" id="UP000199520"/>
    </source>
</evidence>
<dbReference type="Pfam" id="PF11202">
    <property type="entry name" value="StiP"/>
    <property type="match status" value="1"/>
</dbReference>
<evidence type="ECO:0000259" key="3">
    <source>
        <dbReference type="Pfam" id="PF15608"/>
    </source>
</evidence>
<dbReference type="AlphaFoldDB" id="A0A1I4JBF6"/>
<dbReference type="InterPro" id="IPR011215">
    <property type="entry name" value="StiP_N"/>
</dbReference>
<sequence length="835" mass="94394">MNNITLPACLPDVYSYDILEDLNVQVHMVANVYKIPIDNLFLMAARKNKKRGFLFVSKILGKHIPVHPLIPLLGSGALASRYASVMYQQCHFEENCDFTKAFTNAPSMSTAWEYIRNNPLPLPERTLFIGFAETATALGHGVFSCFSQNARFIHTTRENIVGIDMVLKFAEEHSHAVDHYCYGIEREWFANEDTIVLVDDEITTGKSALNFIRAIHKQYPRKKYAVLSLLDWRSKADKEQYLDAQKEMQIQIDTISLLSGEITVKGGPMVDRQETFLHVAKKNEKPAVKKLEIKDDLGLVRNYSSLNTKAEENNIPYLLATGRFGISSQEQNNMEQAYRNIGNWLKQKRQGKKALCLGTGEFMYIPFRIAGYMGEGVSVQSTTRSPIYPVQEENYGVQQAICFANPEDTSITNFVYNIPSDYYDDIFIFFEREVKDQDLETLLQALEPIGVKSIYLVNCVSRYLIRPLIPHPKPIGSYSSRDVVFLLKNISGLVPELDNQIREAAIQGGRHYSEMLPIEYQPNPEYMTLFQHMLQETAEKIALAAGSVAEQIISLKGTNIVLVSLARAGTPIGILIKRYIEAQFNISLPHYSISIIRDKGIDENALLYIRQQHPGAAIQFIDGWTGKGAITNQLIEACTIFNQKYRETVEPDLAVLADPGHCVRLYGTREDFLIPSACLNSTVSGLVSRTVHVAELIDETDFHGARFYEEWIKQDVSLLFIAAIVDKYPVISHEARLMARKHIRDLQVPTWAGLHTIKQLQDTFKLSNINLIKPGVGETTRVLLRRVPWKILIDNKENPNLRHILLLAKDRGVAVEQFSGMSYSCCGLIQTMGGD</sequence>